<keyword evidence="3" id="KW-1185">Reference proteome</keyword>
<evidence type="ECO:0000256" key="1">
    <source>
        <dbReference type="SAM" id="Phobius"/>
    </source>
</evidence>
<protein>
    <submittedName>
        <fullName evidence="2">Uncharacterized protein</fullName>
    </submittedName>
</protein>
<organism evidence="2 3">
    <name type="scientific">Amphritea japonica ATCC BAA-1530</name>
    <dbReference type="NCBI Taxonomy" id="1278309"/>
    <lineage>
        <taxon>Bacteria</taxon>
        <taxon>Pseudomonadati</taxon>
        <taxon>Pseudomonadota</taxon>
        <taxon>Gammaproteobacteria</taxon>
        <taxon>Oceanospirillales</taxon>
        <taxon>Oceanospirillaceae</taxon>
        <taxon>Amphritea</taxon>
    </lineage>
</organism>
<keyword evidence="1" id="KW-1133">Transmembrane helix</keyword>
<keyword evidence="1" id="KW-0812">Transmembrane</keyword>
<keyword evidence="1" id="KW-0472">Membrane</keyword>
<dbReference type="AlphaFoldDB" id="A0A7R6PA49"/>
<evidence type="ECO:0000313" key="3">
    <source>
        <dbReference type="Proteomes" id="UP000595663"/>
    </source>
</evidence>
<dbReference type="EMBL" id="AP014545">
    <property type="protein sequence ID" value="BBB25673.1"/>
    <property type="molecule type" value="Genomic_DNA"/>
</dbReference>
<dbReference type="OrthoDB" id="6087362at2"/>
<feature type="transmembrane region" description="Helical" evidence="1">
    <location>
        <begin position="7"/>
        <end position="29"/>
    </location>
</feature>
<gene>
    <name evidence="2" type="ORF">AMJAP_1077</name>
</gene>
<sequence length="256" mass="28711">MQLSKLKLALLIGGPVLLIILIATGYFIYTGISDQQAENRKKVEGFGEMVSPADSGPANAAIDPELAPSIGQNNLSPTQRVISNMKQERVKLLDEAIEMRKQIASLKGKIAELELYRTTNERYAPHTFNEEVSKVHTRMKQFLASQDESKRFTSTQLKGMAAASAQEYRRYLTSRKLLLDPDQIDTVVTNHLPVYAYCIGDGIDIAANNRSEERMVVEYFKTEKTDLMGSRLKSDLKAIIAPCQELFAQRMSYLSN</sequence>
<name>A0A7R6PA49_9GAMM</name>
<proteinExistence type="predicted"/>
<dbReference type="Proteomes" id="UP000595663">
    <property type="component" value="Chromosome"/>
</dbReference>
<dbReference type="KEGG" id="ajp:AMJAP_1077"/>
<reference evidence="2 3" key="1">
    <citation type="journal article" date="2008" name="Int. J. Syst. Evol. Microbiol.">
        <title>Amphritea japonica sp. nov. and Amphritea balenae sp. nov., isolated from the sediment adjacent to sperm whale carcasses off Kagoshima, Japan.</title>
        <authorList>
            <person name="Miyazaki M."/>
            <person name="Nogi Y."/>
            <person name="Fujiwara Y."/>
            <person name="Kawato M."/>
            <person name="Nagahama T."/>
            <person name="Kubokawa K."/>
            <person name="Horikoshi K."/>
        </authorList>
    </citation>
    <scope>NUCLEOTIDE SEQUENCE [LARGE SCALE GENOMIC DNA]</scope>
    <source>
        <strain evidence="2 3">ATCC BAA-1530</strain>
    </source>
</reference>
<dbReference type="RefSeq" id="WP_019622097.1">
    <property type="nucleotide sequence ID" value="NZ_AP014545.1"/>
</dbReference>
<accession>A0A7R6PA49</accession>
<evidence type="ECO:0000313" key="2">
    <source>
        <dbReference type="EMBL" id="BBB25673.1"/>
    </source>
</evidence>